<comment type="caution">
    <text evidence="2">The sequence shown here is derived from an EMBL/GenBank/DDBJ whole genome shotgun (WGS) entry which is preliminary data.</text>
</comment>
<keyword evidence="1" id="KW-0472">Membrane</keyword>
<keyword evidence="1" id="KW-1133">Transmembrane helix</keyword>
<dbReference type="AlphaFoldDB" id="A0AAV9IWA7"/>
<evidence type="ECO:0008006" key="4">
    <source>
        <dbReference type="Google" id="ProtNLM"/>
    </source>
</evidence>
<evidence type="ECO:0000256" key="1">
    <source>
        <dbReference type="SAM" id="Phobius"/>
    </source>
</evidence>
<keyword evidence="3" id="KW-1185">Reference proteome</keyword>
<dbReference type="Proteomes" id="UP001301350">
    <property type="component" value="Unassembled WGS sequence"/>
</dbReference>
<keyword evidence="1" id="KW-0812">Transmembrane</keyword>
<accession>A0AAV9IWA7</accession>
<proteinExistence type="predicted"/>
<organism evidence="2 3">
    <name type="scientific">Cyanidium caldarium</name>
    <name type="common">Red alga</name>
    <dbReference type="NCBI Taxonomy" id="2771"/>
    <lineage>
        <taxon>Eukaryota</taxon>
        <taxon>Rhodophyta</taxon>
        <taxon>Bangiophyceae</taxon>
        <taxon>Cyanidiales</taxon>
        <taxon>Cyanidiaceae</taxon>
        <taxon>Cyanidium</taxon>
    </lineage>
</organism>
<evidence type="ECO:0000313" key="2">
    <source>
        <dbReference type="EMBL" id="KAK4536600.1"/>
    </source>
</evidence>
<gene>
    <name evidence="2" type="ORF">CDCA_CDCA09G2625</name>
</gene>
<dbReference type="EMBL" id="JANCYW010000009">
    <property type="protein sequence ID" value="KAK4536600.1"/>
    <property type="molecule type" value="Genomic_DNA"/>
</dbReference>
<evidence type="ECO:0000313" key="3">
    <source>
        <dbReference type="Proteomes" id="UP001301350"/>
    </source>
</evidence>
<name>A0AAV9IWA7_CYACA</name>
<reference evidence="2 3" key="1">
    <citation type="submission" date="2022-07" db="EMBL/GenBank/DDBJ databases">
        <title>Genome-wide signatures of adaptation to extreme environments.</title>
        <authorList>
            <person name="Cho C.H."/>
            <person name="Yoon H.S."/>
        </authorList>
    </citation>
    <scope>NUCLEOTIDE SEQUENCE [LARGE SCALE GENOMIC DNA]</scope>
    <source>
        <strain evidence="2 3">DBV 063 E5</strain>
    </source>
</reference>
<protein>
    <recommendedName>
        <fullName evidence="4">Pherophorin domain-containing protein</fullName>
    </recommendedName>
</protein>
<sequence>MGSGEQRQPLLGAPVVVRRAWQPLMFGAWRWMLLALSLTLLVLAAVWSPHRLPSTSASLSHRQGADRLWRIEPSAGGGNGAEAPKECTGTYAPTEILTPLTYKVYNPAPTGQPSSLRFQLEIRGYTVMDREIGHDCLEQTDCRLCLNAQELYDMLVHVTELEPFRTTIFPDGNRPGPRDPPPSPGTLSLCVSMHKAFGDRRARSTELILRIVCLPGCIYGQDLHVGDMYLDPEKGTCMRW</sequence>
<feature type="transmembrane region" description="Helical" evidence="1">
    <location>
        <begin position="28"/>
        <end position="47"/>
    </location>
</feature>